<dbReference type="STRING" id="490899.DKAM_0270"/>
<dbReference type="EMBL" id="CP001140">
    <property type="protein sequence ID" value="ACL10596.1"/>
    <property type="molecule type" value="Genomic_DNA"/>
</dbReference>
<proteinExistence type="predicted"/>
<accession>B8D2K8</accession>
<protein>
    <submittedName>
        <fullName evidence="2">Membrane protein-like protein</fullName>
    </submittedName>
</protein>
<feature type="transmembrane region" description="Helical" evidence="1">
    <location>
        <begin position="51"/>
        <end position="73"/>
    </location>
</feature>
<keyword evidence="1" id="KW-0812">Transmembrane</keyword>
<name>B8D2K8_DESA1</name>
<dbReference type="KEGG" id="dka:DKAM_0270"/>
<dbReference type="HOGENOM" id="CLU_116134_0_0_2"/>
<feature type="transmembrane region" description="Helical" evidence="1">
    <location>
        <begin position="148"/>
        <end position="178"/>
    </location>
</feature>
<dbReference type="Gene3D" id="1.10.1760.20">
    <property type="match status" value="1"/>
</dbReference>
<dbReference type="Proteomes" id="UP000006903">
    <property type="component" value="Chromosome"/>
</dbReference>
<dbReference type="eggNOG" id="arCOG03794">
    <property type="taxonomic scope" value="Archaea"/>
</dbReference>
<evidence type="ECO:0000313" key="3">
    <source>
        <dbReference type="Proteomes" id="UP000006903"/>
    </source>
</evidence>
<sequence>MITSDKYCFPSYLSGIVERFNNPIKYWAIIAGSTVYTMGTTWSQVEKYRELAYVSGFISLAIVLKFFEIPFPLASFLKYDFSGVPLAVLGFKSIKWGVTALPVYYIVSVIAGSDPIGMAMKTLAEASTFIPLVLTYKHLAGRLGFKTAYSLSGVIAIASRTIVMTLANLAVTPFWLMITYPKYYPTYYAAYDFTVKYMPEIAVFNISISLIIVLAALPVYRVLARTGVINE</sequence>
<keyword evidence="1" id="KW-1133">Transmembrane helix</keyword>
<organism evidence="2 3">
    <name type="scientific">Desulfurococcus amylolyticus (strain DSM 18924 / JCM 16383 / VKM B-2413 / 1221n)</name>
    <name type="common">Desulfurococcus kamchatkensis</name>
    <dbReference type="NCBI Taxonomy" id="490899"/>
    <lineage>
        <taxon>Archaea</taxon>
        <taxon>Thermoproteota</taxon>
        <taxon>Thermoprotei</taxon>
        <taxon>Desulfurococcales</taxon>
        <taxon>Desulfurococcaceae</taxon>
        <taxon>Desulfurococcus</taxon>
    </lineage>
</organism>
<keyword evidence="1" id="KW-0472">Membrane</keyword>
<feature type="transmembrane region" description="Helical" evidence="1">
    <location>
        <begin position="201"/>
        <end position="223"/>
    </location>
</feature>
<gene>
    <name evidence="2" type="ordered locus">DKAM_0270</name>
</gene>
<reference evidence="2 3" key="1">
    <citation type="journal article" date="2009" name="J. Bacteriol.">
        <title>Complete genome sequence of the anaerobic, protein-degrading hyperthermophilic crenarchaeon Desulfurococcus kamchatkensis.</title>
        <authorList>
            <person name="Ravin N.V."/>
            <person name="Mardanov A.V."/>
            <person name="Beletsky A.V."/>
            <person name="Kublanov I.V."/>
            <person name="Kolganova T.V."/>
            <person name="Lebedinsky A.V."/>
            <person name="Chernyh N.A."/>
            <person name="Bonch-Osmolovskaya E.A."/>
            <person name="Skryabin K.G."/>
        </authorList>
    </citation>
    <scope>NUCLEOTIDE SEQUENCE [LARGE SCALE GENOMIC DNA]</scope>
    <source>
        <strain evidence="3">DSM 18924 / JCM 16383 / VKM B-2413 / 1221n</strain>
    </source>
</reference>
<feature type="transmembrane region" description="Helical" evidence="1">
    <location>
        <begin position="94"/>
        <end position="112"/>
    </location>
</feature>
<evidence type="ECO:0000256" key="1">
    <source>
        <dbReference type="SAM" id="Phobius"/>
    </source>
</evidence>
<dbReference type="AlphaFoldDB" id="B8D2K8"/>
<evidence type="ECO:0000313" key="2">
    <source>
        <dbReference type="EMBL" id="ACL10596.1"/>
    </source>
</evidence>